<feature type="region of interest" description="Disordered" evidence="1">
    <location>
        <begin position="1"/>
        <end position="38"/>
    </location>
</feature>
<reference evidence="2 3" key="1">
    <citation type="submission" date="2024-02" db="EMBL/GenBank/DDBJ databases">
        <authorList>
            <person name="Nijsse B."/>
            <person name="Sprong H."/>
        </authorList>
    </citation>
    <scope>NUCLEOTIDE SEQUENCE [LARGE SCALE GENOMIC DNA]</scope>
    <source>
        <strain evidence="2">OB144</strain>
    </source>
</reference>
<proteinExistence type="predicted"/>
<evidence type="ECO:0000256" key="1">
    <source>
        <dbReference type="SAM" id="MobiDB-lite"/>
    </source>
</evidence>
<sequence>MSKSKAIENNGISNTNSPNGKYMAPRPEGVKPTCVVIT</sequence>
<gene>
    <name evidence="2" type="ORF">OB144RH_05595</name>
</gene>
<dbReference type="Proteomes" id="UP001642485">
    <property type="component" value="Chromosome"/>
</dbReference>
<dbReference type="EMBL" id="OZ018776">
    <property type="protein sequence ID" value="CAK9121244.1"/>
    <property type="molecule type" value="Genomic_DNA"/>
</dbReference>
<evidence type="ECO:0000313" key="3">
    <source>
        <dbReference type="Proteomes" id="UP001642485"/>
    </source>
</evidence>
<accession>A0ABM9NCH2</accession>
<protein>
    <submittedName>
        <fullName evidence="2">Uncharacterized protein</fullName>
    </submittedName>
</protein>
<keyword evidence="3" id="KW-1185">Reference proteome</keyword>
<feature type="compositionally biased region" description="Polar residues" evidence="1">
    <location>
        <begin position="10"/>
        <end position="19"/>
    </location>
</feature>
<organism evidence="2 3">
    <name type="scientific">Rickettsia helvetica</name>
    <dbReference type="NCBI Taxonomy" id="35789"/>
    <lineage>
        <taxon>Bacteria</taxon>
        <taxon>Pseudomonadati</taxon>
        <taxon>Pseudomonadota</taxon>
        <taxon>Alphaproteobacteria</taxon>
        <taxon>Rickettsiales</taxon>
        <taxon>Rickettsiaceae</taxon>
        <taxon>Rickettsieae</taxon>
        <taxon>Rickettsia</taxon>
        <taxon>spotted fever group</taxon>
    </lineage>
</organism>
<evidence type="ECO:0000313" key="2">
    <source>
        <dbReference type="EMBL" id="CAK9121244.1"/>
    </source>
</evidence>
<name>A0ABM9NCH2_RICHE</name>